<evidence type="ECO:0000313" key="3">
    <source>
        <dbReference type="WBParaSite" id="maker-unitig_22641-snap-gene-0.2-mRNA-1"/>
    </source>
</evidence>
<dbReference type="Proteomes" id="UP000095280">
    <property type="component" value="Unplaced"/>
</dbReference>
<dbReference type="AlphaFoldDB" id="A0A1I8F6P9"/>
<feature type="region of interest" description="Disordered" evidence="1">
    <location>
        <begin position="32"/>
        <end position="89"/>
    </location>
</feature>
<feature type="compositionally biased region" description="Gly residues" evidence="1">
    <location>
        <begin position="201"/>
        <end position="210"/>
    </location>
</feature>
<proteinExistence type="predicted"/>
<evidence type="ECO:0000313" key="2">
    <source>
        <dbReference type="Proteomes" id="UP000095280"/>
    </source>
</evidence>
<protein>
    <submittedName>
        <fullName evidence="3">Ig-like domain-containing protein</fullName>
    </submittedName>
</protein>
<name>A0A1I8F6P9_9PLAT</name>
<keyword evidence="2" id="KW-1185">Reference proteome</keyword>
<reference evidence="3" key="1">
    <citation type="submission" date="2016-11" db="UniProtKB">
        <authorList>
            <consortium name="WormBaseParasite"/>
        </authorList>
    </citation>
    <scope>IDENTIFICATION</scope>
</reference>
<feature type="compositionally biased region" description="Low complexity" evidence="1">
    <location>
        <begin position="40"/>
        <end position="49"/>
    </location>
</feature>
<feature type="compositionally biased region" description="Basic and acidic residues" evidence="1">
    <location>
        <begin position="56"/>
        <end position="66"/>
    </location>
</feature>
<sequence length="272" mass="28903">TGTPASSSRRLIDSRNRRWAARLLATTSRSLTPCRSSFSKAMKAAAAPPQSLQSSRPDRPDSERTLGRRTPSGRCRSTRLNGFPSNRPRRRSEALCGWLLGNLKETRNTRSSNSAKVGPSGGDIRWTWSVESAALDDATVAVASLTTLTAQLDSVALLVLAVTFAAVACCLVQQVEAMPRAAVAELLQSAADSDRARELGDGGATTGGNGDFESEAALKESGQATGVLCHGQPAQIWQEEALSFSLTCCEDPRDGQAETDSAYRIMNGSDVD</sequence>
<accession>A0A1I8F6P9</accession>
<dbReference type="WBParaSite" id="maker-unitig_22641-snap-gene-0.2-mRNA-1">
    <property type="protein sequence ID" value="maker-unitig_22641-snap-gene-0.2-mRNA-1"/>
    <property type="gene ID" value="maker-unitig_22641-snap-gene-0.2"/>
</dbReference>
<organism evidence="2 3">
    <name type="scientific">Macrostomum lignano</name>
    <dbReference type="NCBI Taxonomy" id="282301"/>
    <lineage>
        <taxon>Eukaryota</taxon>
        <taxon>Metazoa</taxon>
        <taxon>Spiralia</taxon>
        <taxon>Lophotrochozoa</taxon>
        <taxon>Platyhelminthes</taxon>
        <taxon>Rhabditophora</taxon>
        <taxon>Macrostomorpha</taxon>
        <taxon>Macrostomida</taxon>
        <taxon>Macrostomidae</taxon>
        <taxon>Macrostomum</taxon>
    </lineage>
</organism>
<feature type="region of interest" description="Disordered" evidence="1">
    <location>
        <begin position="194"/>
        <end position="213"/>
    </location>
</feature>
<evidence type="ECO:0000256" key="1">
    <source>
        <dbReference type="SAM" id="MobiDB-lite"/>
    </source>
</evidence>